<dbReference type="PANTHER" id="PTHR15263:SF1">
    <property type="entry name" value="NF-KAPPA-B INHIBITOR-LIKE PROTEIN 1"/>
    <property type="match status" value="1"/>
</dbReference>
<reference evidence="6 7" key="1">
    <citation type="journal article" date="2016" name="Mol. Biol. Evol.">
        <title>Comparative Genomics of Early-Diverging Mushroom-Forming Fungi Provides Insights into the Origins of Lignocellulose Decay Capabilities.</title>
        <authorList>
            <person name="Nagy L.G."/>
            <person name="Riley R."/>
            <person name="Tritt A."/>
            <person name="Adam C."/>
            <person name="Daum C."/>
            <person name="Floudas D."/>
            <person name="Sun H."/>
            <person name="Yadav J.S."/>
            <person name="Pangilinan J."/>
            <person name="Larsson K.H."/>
            <person name="Matsuura K."/>
            <person name="Barry K."/>
            <person name="Labutti K."/>
            <person name="Kuo R."/>
            <person name="Ohm R.A."/>
            <person name="Bhattacharya S.S."/>
            <person name="Shirouzu T."/>
            <person name="Yoshinaga Y."/>
            <person name="Martin F.M."/>
            <person name="Grigoriev I.V."/>
            <person name="Hibbett D.S."/>
        </authorList>
    </citation>
    <scope>NUCLEOTIDE SEQUENCE [LARGE SCALE GENOMIC DNA]</scope>
    <source>
        <strain evidence="6 7">93-53</strain>
    </source>
</reference>
<dbReference type="GO" id="GO:0005634">
    <property type="term" value="C:nucleus"/>
    <property type="evidence" value="ECO:0007669"/>
    <property type="project" value="UniProtKB-SubCell"/>
</dbReference>
<dbReference type="PANTHER" id="PTHR15263">
    <property type="entry name" value="I-KAPPA-B-LIKE PROTEIN IKBL"/>
    <property type="match status" value="1"/>
</dbReference>
<dbReference type="OrthoDB" id="3241983at2759"/>
<evidence type="ECO:0000256" key="3">
    <source>
        <dbReference type="ARBA" id="ARBA00022737"/>
    </source>
</evidence>
<protein>
    <submittedName>
        <fullName evidence="6">Uncharacterized protein</fullName>
    </submittedName>
</protein>
<dbReference type="STRING" id="1314785.A0A165GH82"/>
<dbReference type="RefSeq" id="XP_040768084.1">
    <property type="nucleotide sequence ID" value="XM_040908055.1"/>
</dbReference>
<dbReference type="GeneID" id="63825084"/>
<evidence type="ECO:0000256" key="2">
    <source>
        <dbReference type="ARBA" id="ARBA00022553"/>
    </source>
</evidence>
<evidence type="ECO:0000256" key="5">
    <source>
        <dbReference type="ARBA" id="ARBA00023242"/>
    </source>
</evidence>
<evidence type="ECO:0000313" key="6">
    <source>
        <dbReference type="EMBL" id="KZT10344.1"/>
    </source>
</evidence>
<dbReference type="EMBL" id="KV427609">
    <property type="protein sequence ID" value="KZT10344.1"/>
    <property type="molecule type" value="Genomic_DNA"/>
</dbReference>
<accession>A0A165GH82</accession>
<evidence type="ECO:0000256" key="4">
    <source>
        <dbReference type="ARBA" id="ARBA00023043"/>
    </source>
</evidence>
<evidence type="ECO:0000256" key="1">
    <source>
        <dbReference type="ARBA" id="ARBA00004123"/>
    </source>
</evidence>
<dbReference type="InParanoid" id="A0A165GH82"/>
<keyword evidence="4" id="KW-0040">ANK repeat</keyword>
<organism evidence="6 7">
    <name type="scientific">Laetiporus sulphureus 93-53</name>
    <dbReference type="NCBI Taxonomy" id="1314785"/>
    <lineage>
        <taxon>Eukaryota</taxon>
        <taxon>Fungi</taxon>
        <taxon>Dikarya</taxon>
        <taxon>Basidiomycota</taxon>
        <taxon>Agaricomycotina</taxon>
        <taxon>Agaricomycetes</taxon>
        <taxon>Polyporales</taxon>
        <taxon>Laetiporus</taxon>
    </lineage>
</organism>
<keyword evidence="7" id="KW-1185">Reference proteome</keyword>
<keyword evidence="2" id="KW-0597">Phosphoprotein</keyword>
<evidence type="ECO:0000313" key="7">
    <source>
        <dbReference type="Proteomes" id="UP000076871"/>
    </source>
</evidence>
<keyword evidence="5" id="KW-0539">Nucleus</keyword>
<name>A0A165GH82_9APHY</name>
<dbReference type="AlphaFoldDB" id="A0A165GH82"/>
<keyword evidence="3" id="KW-0677">Repeat</keyword>
<gene>
    <name evidence="6" type="ORF">LAESUDRAFT_721682</name>
</gene>
<dbReference type="GO" id="GO:0043124">
    <property type="term" value="P:negative regulation of canonical NF-kappaB signal transduction"/>
    <property type="evidence" value="ECO:0007669"/>
    <property type="project" value="InterPro"/>
</dbReference>
<comment type="subcellular location">
    <subcellularLocation>
        <location evidence="1">Nucleus</location>
    </subcellularLocation>
</comment>
<proteinExistence type="predicted"/>
<sequence length="282" mass="32735">MTLGEPNSGLLYAAMDDSTNDNQNMGEDMEITPPKPWRNLGYFAFPPNVNADGRVTFTLPVSQRVQQSAQAFKEREAEALRDVQIRLKEAAWQERCRREAKENEERRAFERAEALRGEMEWVRMGGSLLDAHGRRDTVRTERLRAKVRLLDEEARLIKLWETYEMRWRTLLAGSGPVTFQDIPWPMPPASKVRFMGSVKPTPISLEDLTQKAMEEVLFGPLKIRGNTVTRRDRIRTSLLRWHPDKFSPVLQRVVEEDTEAVREGIYTVFRHLKVLQETERQG</sequence>
<dbReference type="InterPro" id="IPR038753">
    <property type="entry name" value="NFKBIL1"/>
</dbReference>
<dbReference type="Proteomes" id="UP000076871">
    <property type="component" value="Unassembled WGS sequence"/>
</dbReference>